<feature type="transmembrane region" description="Helical" evidence="1">
    <location>
        <begin position="78"/>
        <end position="97"/>
    </location>
</feature>
<keyword evidence="1" id="KW-0472">Membrane</keyword>
<sequence length="275" mass="29713">MASKDEGSVDELFAQLPKEGQLALEQVGMGLPELRRIAAGEGGMRQVRGILSEFSANSHPWRLGDDEGPTERSAVWPWMRLLLVAVAGVVICLLSTYPINSTALFVGWACAVPVAWAMFKTRLSRGGLVARCLIGPAYVVLIWMGSYSADEWYLQVRGQETTVTYAKPDYSESHGVRVTYCRVKLPDGSVREVFQNDKWCTDENMAGSEVDAVIDPSGHYRPVLGHKSDIGGTAGGYVCLGAAAVLVLAPVTAAVMGRVRPVGRSRRDRANGTVA</sequence>
<reference evidence="2" key="1">
    <citation type="submission" date="2024-07" db="EMBL/GenBank/DDBJ databases">
        <authorList>
            <person name="Yu S.T."/>
        </authorList>
    </citation>
    <scope>NUCLEOTIDE SEQUENCE</scope>
    <source>
        <strain evidence="2">R41</strain>
    </source>
</reference>
<proteinExistence type="predicted"/>
<keyword evidence="1" id="KW-1133">Transmembrane helix</keyword>
<evidence type="ECO:0008006" key="3">
    <source>
        <dbReference type="Google" id="ProtNLM"/>
    </source>
</evidence>
<feature type="transmembrane region" description="Helical" evidence="1">
    <location>
        <begin position="128"/>
        <end position="147"/>
    </location>
</feature>
<protein>
    <recommendedName>
        <fullName evidence="3">DUF3592 domain-containing protein</fullName>
    </recommendedName>
</protein>
<gene>
    <name evidence="2" type="ORF">AB5J53_27940</name>
</gene>
<evidence type="ECO:0000256" key="1">
    <source>
        <dbReference type="SAM" id="Phobius"/>
    </source>
</evidence>
<evidence type="ECO:0000313" key="2">
    <source>
        <dbReference type="EMBL" id="XDQ55216.1"/>
    </source>
</evidence>
<organism evidence="2">
    <name type="scientific">Streptomyces sp. R41</name>
    <dbReference type="NCBI Taxonomy" id="3238632"/>
    <lineage>
        <taxon>Bacteria</taxon>
        <taxon>Bacillati</taxon>
        <taxon>Actinomycetota</taxon>
        <taxon>Actinomycetes</taxon>
        <taxon>Kitasatosporales</taxon>
        <taxon>Streptomycetaceae</taxon>
        <taxon>Streptomyces</taxon>
    </lineage>
</organism>
<keyword evidence="1" id="KW-0812">Transmembrane</keyword>
<name>A0AB39RL10_9ACTN</name>
<dbReference type="RefSeq" id="WP_369248399.1">
    <property type="nucleotide sequence ID" value="NZ_CP163443.1"/>
</dbReference>
<dbReference type="AlphaFoldDB" id="A0AB39RL10"/>
<feature type="transmembrane region" description="Helical" evidence="1">
    <location>
        <begin position="234"/>
        <end position="257"/>
    </location>
</feature>
<dbReference type="EMBL" id="CP163443">
    <property type="protein sequence ID" value="XDQ55216.1"/>
    <property type="molecule type" value="Genomic_DNA"/>
</dbReference>
<accession>A0AB39RL10</accession>